<dbReference type="EMBL" id="SLXQ01000001">
    <property type="protein sequence ID" value="TCP57359.1"/>
    <property type="molecule type" value="Genomic_DNA"/>
</dbReference>
<evidence type="ECO:0000313" key="2">
    <source>
        <dbReference type="Proteomes" id="UP000294911"/>
    </source>
</evidence>
<gene>
    <name evidence="1" type="ORF">EV191_1011314</name>
</gene>
<dbReference type="RefSeq" id="WP_132875844.1">
    <property type="nucleotide sequence ID" value="NZ_SLXQ01000001.1"/>
</dbReference>
<protein>
    <submittedName>
        <fullName evidence="1">Uncharacterized protein</fullName>
    </submittedName>
</protein>
<dbReference type="OrthoDB" id="3694433at2"/>
<name>A0A4R2R680_9PSEU</name>
<evidence type="ECO:0000313" key="1">
    <source>
        <dbReference type="EMBL" id="TCP57359.1"/>
    </source>
</evidence>
<keyword evidence="2" id="KW-1185">Reference proteome</keyword>
<proteinExistence type="predicted"/>
<dbReference type="Proteomes" id="UP000294911">
    <property type="component" value="Unassembled WGS sequence"/>
</dbReference>
<reference evidence="1 2" key="1">
    <citation type="submission" date="2019-03" db="EMBL/GenBank/DDBJ databases">
        <title>Genomic Encyclopedia of Type Strains, Phase IV (KMG-IV): sequencing the most valuable type-strain genomes for metagenomic binning, comparative biology and taxonomic classification.</title>
        <authorList>
            <person name="Goeker M."/>
        </authorList>
    </citation>
    <scope>NUCLEOTIDE SEQUENCE [LARGE SCALE GENOMIC DNA]</scope>
    <source>
        <strain evidence="1 2">DSM 45765</strain>
    </source>
</reference>
<dbReference type="AlphaFoldDB" id="A0A4R2R680"/>
<comment type="caution">
    <text evidence="1">The sequence shown here is derived from an EMBL/GenBank/DDBJ whole genome shotgun (WGS) entry which is preliminary data.</text>
</comment>
<accession>A0A4R2R680</accession>
<sequence>MAEEAPEPPCDKDEFAELVREMVTEDAPKLFAVVQEKGDGVDAWVAAWGMAFKDHAELVAVDRRVRMTLQRPENACRLFRRGGRLNVHLVWTDDA</sequence>
<organism evidence="1 2">
    <name type="scientific">Tamaricihabitans halophyticus</name>
    <dbReference type="NCBI Taxonomy" id="1262583"/>
    <lineage>
        <taxon>Bacteria</taxon>
        <taxon>Bacillati</taxon>
        <taxon>Actinomycetota</taxon>
        <taxon>Actinomycetes</taxon>
        <taxon>Pseudonocardiales</taxon>
        <taxon>Pseudonocardiaceae</taxon>
        <taxon>Tamaricihabitans</taxon>
    </lineage>
</organism>